<dbReference type="Pfam" id="PF03743">
    <property type="entry name" value="TrbI"/>
    <property type="match status" value="1"/>
</dbReference>
<evidence type="ECO:0000256" key="2">
    <source>
        <dbReference type="SAM" id="Phobius"/>
    </source>
</evidence>
<protein>
    <recommendedName>
        <fullName evidence="4">Conjugal transfer protein TraB</fullName>
    </recommendedName>
</protein>
<feature type="compositionally biased region" description="Pro residues" evidence="1">
    <location>
        <begin position="107"/>
        <end position="116"/>
    </location>
</feature>
<name>A0A7C5QH21_AQUAO</name>
<accession>A0A7C5QH21</accession>
<reference evidence="3" key="1">
    <citation type="journal article" date="2020" name="mSystems">
        <title>Genome- and Community-Level Interaction Insights into Carbon Utilization and Element Cycling Functions of Hydrothermarchaeota in Hydrothermal Sediment.</title>
        <authorList>
            <person name="Zhou Z."/>
            <person name="Liu Y."/>
            <person name="Xu W."/>
            <person name="Pan J."/>
            <person name="Luo Z.H."/>
            <person name="Li M."/>
        </authorList>
    </citation>
    <scope>NUCLEOTIDE SEQUENCE [LARGE SCALE GENOMIC DNA]</scope>
    <source>
        <strain evidence="3">HyVt-501</strain>
    </source>
</reference>
<dbReference type="EMBL" id="DRNB01000008">
    <property type="protein sequence ID" value="HHJ63322.1"/>
    <property type="molecule type" value="Genomic_DNA"/>
</dbReference>
<feature type="transmembrane region" description="Helical" evidence="2">
    <location>
        <begin position="12"/>
        <end position="31"/>
    </location>
</feature>
<proteinExistence type="predicted"/>
<comment type="caution">
    <text evidence="3">The sequence shown here is derived from an EMBL/GenBank/DDBJ whole genome shotgun (WGS) entry which is preliminary data.</text>
</comment>
<organism evidence="3">
    <name type="scientific">Aquifex aeolicus</name>
    <dbReference type="NCBI Taxonomy" id="63363"/>
    <lineage>
        <taxon>Bacteria</taxon>
        <taxon>Pseudomonadati</taxon>
        <taxon>Aquificota</taxon>
        <taxon>Aquificia</taxon>
        <taxon>Aquificales</taxon>
        <taxon>Aquificaceae</taxon>
        <taxon>Aquifex</taxon>
    </lineage>
</organism>
<evidence type="ECO:0008006" key="4">
    <source>
        <dbReference type="Google" id="ProtNLM"/>
    </source>
</evidence>
<keyword evidence="2" id="KW-1133">Transmembrane helix</keyword>
<feature type="region of interest" description="Disordered" evidence="1">
    <location>
        <begin position="90"/>
        <end position="149"/>
    </location>
</feature>
<dbReference type="CDD" id="cd16430">
    <property type="entry name" value="TraB"/>
    <property type="match status" value="1"/>
</dbReference>
<dbReference type="Proteomes" id="UP000885792">
    <property type="component" value="Unassembled WGS sequence"/>
</dbReference>
<feature type="compositionally biased region" description="Pro residues" evidence="1">
    <location>
        <begin position="124"/>
        <end position="137"/>
    </location>
</feature>
<dbReference type="AlphaFoldDB" id="A0A7C5QH21"/>
<gene>
    <name evidence="3" type="ORF">ENJ61_00280</name>
</gene>
<dbReference type="InterPro" id="IPR005498">
    <property type="entry name" value="T4SS_VirB10/TraB/TrbI"/>
</dbReference>
<sequence>MLEKFEGEKRKQYLVLGAAFAIGVGVILFLSEQTGKKKKEKPAPVPQIKVVEEKKVEEETFKSVYGRKLLEQEEEIEKLKRELEKLRKENESLREKKASGFRSYAVSPPPPPPPPGSGGGTSGSPPPSSPPPPPPPTASSQPPKGPPQTQVLTDLIVLDIAESKEEKKEAVVRKVGRKKSGKFVGDVIPAGSFVPGILLNGLNAPAGGKALSNPLPVLIRLTDLSILPNRFRVDIRDCFVVGAGYGDLSSERAYIRLETLSCVKESGEVVERKVEGYVSGEDGLVGLAGRVITKQGQILARTLVAGFLEGVSRAFQYSGTNVIINPQGAIQTVDPRQALRIGLFSGAAEATRKLADFYMKLANQMFPVVEVNAGRKVDVVFLKSVDLGGTGG</sequence>
<keyword evidence="2" id="KW-0812">Transmembrane</keyword>
<evidence type="ECO:0000313" key="3">
    <source>
        <dbReference type="EMBL" id="HHJ63322.1"/>
    </source>
</evidence>
<keyword evidence="2" id="KW-0472">Membrane</keyword>
<evidence type="ECO:0000256" key="1">
    <source>
        <dbReference type="SAM" id="MobiDB-lite"/>
    </source>
</evidence>